<name>A0A202EBI8_9EURY</name>
<dbReference type="Gene3D" id="3.30.360.10">
    <property type="entry name" value="Dihydrodipicolinate Reductase, domain 2"/>
    <property type="match status" value="1"/>
</dbReference>
<keyword evidence="4" id="KW-1185">Reference proteome</keyword>
<proteinExistence type="predicted"/>
<evidence type="ECO:0000313" key="3">
    <source>
        <dbReference type="EMBL" id="OVE85602.1"/>
    </source>
</evidence>
<sequence>MTLSVGLIGAGGIGKTHATNIEAHPDATLRAVCDLERDRAESVVEATGSEAAVYTDYRDALSEVALDAVYITIPPQSRVDVIRDVAAAGAAIFCEKPLATTLEDGREIVDIVSEAEIPFMMGFCLRFATPLQDLRSLVADGAVGDPICLFSTRRGWGVPDGDNWRTNPEQACGITIESTSHNIDLLRWLGGDIETAGGATTNVTHPELEAFDDTMVAHVTFENGAIGTILNSWTAHVETFRHGVIGTEGTAVVSGDGWWQLDRLEYARGAESTMTEYDDAVATAMGYQGETDAFLESVAAGTVPPVGLEDGLRALEVSHDILE</sequence>
<feature type="domain" description="Gfo/Idh/MocA-like oxidoreductase N-terminal" evidence="1">
    <location>
        <begin position="4"/>
        <end position="123"/>
    </location>
</feature>
<dbReference type="InterPro" id="IPR000683">
    <property type="entry name" value="Gfo/Idh/MocA-like_OxRdtase_N"/>
</dbReference>
<protein>
    <recommendedName>
        <fullName evidence="5">Oxidoreductase</fullName>
    </recommendedName>
</protein>
<dbReference type="Gene3D" id="3.40.50.720">
    <property type="entry name" value="NAD(P)-binding Rossmann-like Domain"/>
    <property type="match status" value="1"/>
</dbReference>
<dbReference type="Proteomes" id="UP000196084">
    <property type="component" value="Unassembled WGS sequence"/>
</dbReference>
<dbReference type="AlphaFoldDB" id="A0A202EBI8"/>
<dbReference type="PANTHER" id="PTHR43708">
    <property type="entry name" value="CONSERVED EXPRESSED OXIDOREDUCTASE (EUROFUNG)"/>
    <property type="match status" value="1"/>
</dbReference>
<dbReference type="Pfam" id="PF01408">
    <property type="entry name" value="GFO_IDH_MocA"/>
    <property type="match status" value="1"/>
</dbReference>
<evidence type="ECO:0000313" key="4">
    <source>
        <dbReference type="Proteomes" id="UP000196084"/>
    </source>
</evidence>
<dbReference type="PANTHER" id="PTHR43708:SF8">
    <property type="entry name" value="OXIDOREDUCTASE"/>
    <property type="match status" value="1"/>
</dbReference>
<dbReference type="InterPro" id="IPR051317">
    <property type="entry name" value="Gfo/Idh/MocA_oxidoreduct"/>
</dbReference>
<evidence type="ECO:0008006" key="5">
    <source>
        <dbReference type="Google" id="ProtNLM"/>
    </source>
</evidence>
<evidence type="ECO:0000259" key="2">
    <source>
        <dbReference type="Pfam" id="PF22725"/>
    </source>
</evidence>
<dbReference type="Pfam" id="PF22725">
    <property type="entry name" value="GFO_IDH_MocA_C3"/>
    <property type="match status" value="1"/>
</dbReference>
<dbReference type="RefSeq" id="WP_087713829.1">
    <property type="nucleotide sequence ID" value="NZ_MWPH01000001.1"/>
</dbReference>
<organism evidence="3 4">
    <name type="scientific">Natronolimnobius baerhuensis</name>
    <dbReference type="NCBI Taxonomy" id="253108"/>
    <lineage>
        <taxon>Archaea</taxon>
        <taxon>Methanobacteriati</taxon>
        <taxon>Methanobacteriota</taxon>
        <taxon>Stenosarchaea group</taxon>
        <taxon>Halobacteria</taxon>
        <taxon>Halobacteriales</taxon>
        <taxon>Natrialbaceae</taxon>
        <taxon>Natronolimnobius</taxon>
    </lineage>
</organism>
<dbReference type="SUPFAM" id="SSF55347">
    <property type="entry name" value="Glyceraldehyde-3-phosphate dehydrogenase-like, C-terminal domain"/>
    <property type="match status" value="1"/>
</dbReference>
<accession>A0A202EBI8</accession>
<dbReference type="InterPro" id="IPR055170">
    <property type="entry name" value="GFO_IDH_MocA-like_dom"/>
</dbReference>
<reference evidence="3 4" key="1">
    <citation type="submission" date="2017-02" db="EMBL/GenBank/DDBJ databases">
        <title>Natronthermophilus aegyptiacus gen. nov.,sp. nov., an aerobic, extremely halophilic alkalithermophilic archaeon isolated from the athalassohaline Wadi An Natrun, Egypt.</title>
        <authorList>
            <person name="Zhao B."/>
        </authorList>
    </citation>
    <scope>NUCLEOTIDE SEQUENCE [LARGE SCALE GENOMIC DNA]</scope>
    <source>
        <strain evidence="3 4">CGMCC 1.3597</strain>
    </source>
</reference>
<dbReference type="SUPFAM" id="SSF51735">
    <property type="entry name" value="NAD(P)-binding Rossmann-fold domains"/>
    <property type="match status" value="1"/>
</dbReference>
<evidence type="ECO:0000259" key="1">
    <source>
        <dbReference type="Pfam" id="PF01408"/>
    </source>
</evidence>
<feature type="domain" description="GFO/IDH/MocA-like oxidoreductase" evidence="2">
    <location>
        <begin position="132"/>
        <end position="251"/>
    </location>
</feature>
<dbReference type="EMBL" id="MWPH01000001">
    <property type="protein sequence ID" value="OVE85602.1"/>
    <property type="molecule type" value="Genomic_DNA"/>
</dbReference>
<dbReference type="InterPro" id="IPR036291">
    <property type="entry name" value="NAD(P)-bd_dom_sf"/>
</dbReference>
<dbReference type="GO" id="GO:0000166">
    <property type="term" value="F:nucleotide binding"/>
    <property type="evidence" value="ECO:0007669"/>
    <property type="project" value="InterPro"/>
</dbReference>
<gene>
    <name evidence="3" type="ORF">B2G88_01895</name>
</gene>
<dbReference type="OrthoDB" id="25239at2157"/>
<comment type="caution">
    <text evidence="3">The sequence shown here is derived from an EMBL/GenBank/DDBJ whole genome shotgun (WGS) entry which is preliminary data.</text>
</comment>